<comment type="caution">
    <text evidence="2">The sequence shown here is derived from an EMBL/GenBank/DDBJ whole genome shotgun (WGS) entry which is preliminary data.</text>
</comment>
<dbReference type="RefSeq" id="WP_211295646.1">
    <property type="nucleotide sequence ID" value="NZ_PVNE01000001.1"/>
</dbReference>
<protein>
    <recommendedName>
        <fullName evidence="1">YkoP-like domain-containing protein</fullName>
    </recommendedName>
</protein>
<dbReference type="Proteomes" id="UP000237797">
    <property type="component" value="Unassembled WGS sequence"/>
</dbReference>
<dbReference type="Pfam" id="PF22790">
    <property type="entry name" value="YkoP"/>
    <property type="match status" value="1"/>
</dbReference>
<dbReference type="InterPro" id="IPR054467">
    <property type="entry name" value="YkoP-like_dom"/>
</dbReference>
<reference evidence="2 3" key="1">
    <citation type="submission" date="2018-03" db="EMBL/GenBank/DDBJ databases">
        <title>Genomic Encyclopedia of Archaeal and Bacterial Type Strains, Phase II (KMG-II): from individual species to whole genera.</title>
        <authorList>
            <person name="Goeker M."/>
        </authorList>
    </citation>
    <scope>NUCLEOTIDE SEQUENCE [LARGE SCALE GENOMIC DNA]</scope>
    <source>
        <strain evidence="2 3">DSM 44946</strain>
    </source>
</reference>
<evidence type="ECO:0000313" key="2">
    <source>
        <dbReference type="EMBL" id="PRX42697.1"/>
    </source>
</evidence>
<feature type="domain" description="YkoP-like" evidence="1">
    <location>
        <begin position="8"/>
        <end position="89"/>
    </location>
</feature>
<name>A0A2T0LJP3_9BACL</name>
<keyword evidence="3" id="KW-1185">Reference proteome</keyword>
<evidence type="ECO:0000313" key="3">
    <source>
        <dbReference type="Proteomes" id="UP000237797"/>
    </source>
</evidence>
<sequence>MAYLGSDFFDCTRLKYVDKESKRYRGEPLLTPDGFFLKKGINAKLHLHNCLFARMIRKKSHSDIFLALFTIKSIRAFLPALARFVANHPICGRSASFWEPHPFTGAWSGQIVGVQDDPDPLHPDGWLRLRTAGQLTPKRVYISKEEFFGRHLRKEPLWDQTGPVQSVTS</sequence>
<evidence type="ECO:0000259" key="1">
    <source>
        <dbReference type="Pfam" id="PF22790"/>
    </source>
</evidence>
<dbReference type="AlphaFoldDB" id="A0A2T0LJP3"/>
<dbReference type="EMBL" id="PVNE01000001">
    <property type="protein sequence ID" value="PRX42697.1"/>
    <property type="molecule type" value="Genomic_DNA"/>
</dbReference>
<organism evidence="2 3">
    <name type="scientific">Planifilum fimeticola</name>
    <dbReference type="NCBI Taxonomy" id="201975"/>
    <lineage>
        <taxon>Bacteria</taxon>
        <taxon>Bacillati</taxon>
        <taxon>Bacillota</taxon>
        <taxon>Bacilli</taxon>
        <taxon>Bacillales</taxon>
        <taxon>Thermoactinomycetaceae</taxon>
        <taxon>Planifilum</taxon>
    </lineage>
</organism>
<proteinExistence type="predicted"/>
<accession>A0A2T0LJP3</accession>
<gene>
    <name evidence="2" type="ORF">CLV97_101186</name>
</gene>